<sequence length="151" mass="15962">MDISIRRSAASLLAAGVFAGGGLLGLAGGASATPREAPAAAQSPRGDWNWNWNWNTGSAPLPDAQPPTSGWSPQDWAQGVVVSDSRLYVRQRPSTHSPITGALRPGDTGPVYCAVKGELVNGNPWWLWIGEGWASSEYIDATRDVDDCSIS</sequence>
<gene>
    <name evidence="2" type="ORF">ACFQLX_18080</name>
</gene>
<evidence type="ECO:0008006" key="4">
    <source>
        <dbReference type="Google" id="ProtNLM"/>
    </source>
</evidence>
<organism evidence="2 3">
    <name type="scientific">Streptomyces polyrhachis</name>
    <dbReference type="NCBI Taxonomy" id="1282885"/>
    <lineage>
        <taxon>Bacteria</taxon>
        <taxon>Bacillati</taxon>
        <taxon>Actinomycetota</taxon>
        <taxon>Actinomycetes</taxon>
        <taxon>Kitasatosporales</taxon>
        <taxon>Streptomycetaceae</taxon>
        <taxon>Streptomyces</taxon>
    </lineage>
</organism>
<comment type="caution">
    <text evidence="2">The sequence shown here is derived from an EMBL/GenBank/DDBJ whole genome shotgun (WGS) entry which is preliminary data.</text>
</comment>
<evidence type="ECO:0000313" key="2">
    <source>
        <dbReference type="EMBL" id="MFC7220058.1"/>
    </source>
</evidence>
<name>A0ABW2GH00_9ACTN</name>
<evidence type="ECO:0000256" key="1">
    <source>
        <dbReference type="SAM" id="MobiDB-lite"/>
    </source>
</evidence>
<feature type="region of interest" description="Disordered" evidence="1">
    <location>
        <begin position="55"/>
        <end position="75"/>
    </location>
</feature>
<dbReference type="Gene3D" id="2.30.30.40">
    <property type="entry name" value="SH3 Domains"/>
    <property type="match status" value="1"/>
</dbReference>
<dbReference type="Proteomes" id="UP001596413">
    <property type="component" value="Unassembled WGS sequence"/>
</dbReference>
<keyword evidence="3" id="KW-1185">Reference proteome</keyword>
<evidence type="ECO:0000313" key="3">
    <source>
        <dbReference type="Proteomes" id="UP001596413"/>
    </source>
</evidence>
<dbReference type="EMBL" id="JBHSZO010000028">
    <property type="protein sequence ID" value="MFC7220058.1"/>
    <property type="molecule type" value="Genomic_DNA"/>
</dbReference>
<proteinExistence type="predicted"/>
<protein>
    <recommendedName>
        <fullName evidence="4">SH3 domain-containing protein</fullName>
    </recommendedName>
</protein>
<accession>A0ABW2GH00</accession>
<dbReference type="RefSeq" id="WP_386416447.1">
    <property type="nucleotide sequence ID" value="NZ_JBHSZO010000028.1"/>
</dbReference>
<reference evidence="3" key="1">
    <citation type="journal article" date="2019" name="Int. J. Syst. Evol. Microbiol.">
        <title>The Global Catalogue of Microorganisms (GCM) 10K type strain sequencing project: providing services to taxonomists for standard genome sequencing and annotation.</title>
        <authorList>
            <consortium name="The Broad Institute Genomics Platform"/>
            <consortium name="The Broad Institute Genome Sequencing Center for Infectious Disease"/>
            <person name="Wu L."/>
            <person name="Ma J."/>
        </authorList>
    </citation>
    <scope>NUCLEOTIDE SEQUENCE [LARGE SCALE GENOMIC DNA]</scope>
    <source>
        <strain evidence="3">CGMCC 1.13681</strain>
    </source>
</reference>